<sequence length="166" mass="19112">MKKKKIFYWALGLSIISFALVSSAVSFNNKESKLKLIDSKTSESYKVKILGAVKHEKILTFFKPIKIKELLKKVDLNSNADLTNISMNMKIKENFILNIPEQTQRKLLWKNIHKIEDLTGMKISKSLALKIVKLRKEKINITWNDLKEVNGIGSKILENLQSKIQL</sequence>
<dbReference type="STRING" id="1037410.MCSF7_00336"/>
<protein>
    <submittedName>
        <fullName evidence="2">Competance locus protein comea</fullName>
    </submittedName>
</protein>
<name>F9UJM1_9BACT</name>
<dbReference type="NCBIfam" id="NF045978">
    <property type="entry name" value="ComEA_MAG0490"/>
    <property type="match status" value="1"/>
</dbReference>
<accession>F9UJM1</accession>
<dbReference type="Proteomes" id="UP000004978">
    <property type="component" value="Unassembled WGS sequence"/>
</dbReference>
<keyword evidence="3" id="KW-1185">Reference proteome</keyword>
<feature type="chain" id="PRO_5003388737" evidence="1">
    <location>
        <begin position="25"/>
        <end position="166"/>
    </location>
</feature>
<evidence type="ECO:0000313" key="3">
    <source>
        <dbReference type="Proteomes" id="UP000004978"/>
    </source>
</evidence>
<dbReference type="RefSeq" id="WP_006608488.1">
    <property type="nucleotide sequence ID" value="NZ_AFXA01000008.1"/>
</dbReference>
<proteinExistence type="predicted"/>
<dbReference type="EMBL" id="AFXA01000008">
    <property type="protein sequence ID" value="EGV00402.1"/>
    <property type="molecule type" value="Genomic_DNA"/>
</dbReference>
<organism evidence="2 3">
    <name type="scientific">Mycoplasmopsis columbina SF7</name>
    <dbReference type="NCBI Taxonomy" id="1037410"/>
    <lineage>
        <taxon>Bacteria</taxon>
        <taxon>Bacillati</taxon>
        <taxon>Mycoplasmatota</taxon>
        <taxon>Mycoplasmoidales</taxon>
        <taxon>Metamycoplasmataceae</taxon>
        <taxon>Mycoplasmopsis</taxon>
    </lineage>
</organism>
<feature type="signal peptide" evidence="1">
    <location>
        <begin position="1"/>
        <end position="24"/>
    </location>
</feature>
<keyword evidence="1" id="KW-0732">Signal</keyword>
<reference evidence="2 3" key="1">
    <citation type="journal article" date="2013" name="Genome Announc.">
        <title>Genome Sequence of Mycoplasma columbinum Strain SF7.</title>
        <authorList>
            <person name="Guo Z."/>
            <person name="Xu X."/>
            <person name="Zheng Q."/>
            <person name="Li T."/>
            <person name="Kuang S."/>
            <person name="Zhang Z."/>
            <person name="Chen Y."/>
            <person name="Lu X."/>
            <person name="Zhou R."/>
            <person name="Bi D."/>
            <person name="Jin H."/>
        </authorList>
    </citation>
    <scope>NUCLEOTIDE SEQUENCE [LARGE SCALE GENOMIC DNA]</scope>
    <source>
        <strain evidence="2 3">SF7</strain>
    </source>
</reference>
<dbReference type="SUPFAM" id="SSF47781">
    <property type="entry name" value="RuvA domain 2-like"/>
    <property type="match status" value="1"/>
</dbReference>
<dbReference type="AlphaFoldDB" id="F9UJM1"/>
<comment type="caution">
    <text evidence="2">The sequence shown here is derived from an EMBL/GenBank/DDBJ whole genome shotgun (WGS) entry which is preliminary data.</text>
</comment>
<evidence type="ECO:0000313" key="2">
    <source>
        <dbReference type="EMBL" id="EGV00402.1"/>
    </source>
</evidence>
<dbReference type="InterPro" id="IPR010994">
    <property type="entry name" value="RuvA_2-like"/>
</dbReference>
<gene>
    <name evidence="2" type="ORF">MCSF7_00336</name>
</gene>
<evidence type="ECO:0000256" key="1">
    <source>
        <dbReference type="SAM" id="SignalP"/>
    </source>
</evidence>